<feature type="domain" description="Thioester reductase (TE)" evidence="12">
    <location>
        <begin position="17"/>
        <end position="287"/>
    </location>
</feature>
<dbReference type="InterPro" id="IPR033640">
    <property type="entry name" value="FAR_C"/>
</dbReference>
<dbReference type="GO" id="GO:0005777">
    <property type="term" value="C:peroxisome"/>
    <property type="evidence" value="ECO:0007669"/>
    <property type="project" value="TreeGrafter"/>
</dbReference>
<sequence length="494" mass="56038">MMKPGVAEALAGQTLLLTGASGFLGKAMLEKLLRTCPKIKRIYVVLRARRGKEPRDRLRELLDGPVFDNIRRNNPEMLTRVTPLNGDCFEKGLGMTSDDQQLVQAEVSVFVHTAASVRFDDPIKSAVLLNTRGAQEVCKLALGMPKLKALVHVSTTYSNTNHPVIEEKVYPATADWREMIRLAESLSVDEFQKQAPQHMGYHPNTYTFSKSLAEQVINDHRDRLNVAIYRPSIVVGAVKEPIPGWVDNLNGPMAMCVGVSKGLIHTALADDNSVMDMVPVDIAVNGIVLAVFETMRNSVRGEIKVFNGCSSNRRTLKVQEIVEAGLKCIEKNPHDRILWYPFVFVTSRVWLFTLLTCVLHFFPALILDTLLRLTGNKPWMWRTYMKAYKATLAVRYFTLRHWIFRNEKFFALEKDLNERDAVIYKLDQSMDVDIPEFMALSMEGVRRYVLKEDMDPVKARRNQMTMYIIDRVVRGVLLYFIGSSVYGFVSGLVA</sequence>
<keyword evidence="10" id="KW-0560">Oxidoreductase</keyword>
<keyword evidence="8 10" id="KW-0472">Membrane</keyword>
<dbReference type="GO" id="GO:0080019">
    <property type="term" value="F:alcohol-forming very long-chain fatty acyl-CoA reductase activity"/>
    <property type="evidence" value="ECO:0007669"/>
    <property type="project" value="InterPro"/>
</dbReference>
<dbReference type="GO" id="GO:0016020">
    <property type="term" value="C:membrane"/>
    <property type="evidence" value="ECO:0007669"/>
    <property type="project" value="UniProtKB-SubCell"/>
</dbReference>
<evidence type="ECO:0000256" key="4">
    <source>
        <dbReference type="ARBA" id="ARBA00022692"/>
    </source>
</evidence>
<evidence type="ECO:0000256" key="3">
    <source>
        <dbReference type="ARBA" id="ARBA00022516"/>
    </source>
</evidence>
<proteinExistence type="inferred from homology"/>
<comment type="catalytic activity">
    <reaction evidence="9 10">
        <text>a long-chain fatty acyl-CoA + 2 NADPH + 2 H(+) = a long-chain primary fatty alcohol + 2 NADP(+) + CoA</text>
        <dbReference type="Rhea" id="RHEA:52716"/>
        <dbReference type="ChEBI" id="CHEBI:15378"/>
        <dbReference type="ChEBI" id="CHEBI:57287"/>
        <dbReference type="ChEBI" id="CHEBI:57783"/>
        <dbReference type="ChEBI" id="CHEBI:58349"/>
        <dbReference type="ChEBI" id="CHEBI:77396"/>
        <dbReference type="ChEBI" id="CHEBI:83139"/>
        <dbReference type="EC" id="1.2.1.84"/>
    </reaction>
</comment>
<keyword evidence="3 10" id="KW-0444">Lipid biosynthesis</keyword>
<dbReference type="KEGG" id="tpal:117638917"/>
<dbReference type="PANTHER" id="PTHR11011:SF24">
    <property type="entry name" value="FATTY ACYL-COA REDUCTASE"/>
    <property type="match status" value="1"/>
</dbReference>
<evidence type="ECO:0000256" key="9">
    <source>
        <dbReference type="ARBA" id="ARBA00052530"/>
    </source>
</evidence>
<evidence type="ECO:0000256" key="1">
    <source>
        <dbReference type="ARBA" id="ARBA00004141"/>
    </source>
</evidence>
<dbReference type="CDD" id="cd05236">
    <property type="entry name" value="FAR-N_SDR_e"/>
    <property type="match status" value="1"/>
</dbReference>
<keyword evidence="5 10" id="KW-0521">NADP</keyword>
<dbReference type="CDD" id="cd09071">
    <property type="entry name" value="FAR_C"/>
    <property type="match status" value="1"/>
</dbReference>
<evidence type="ECO:0000259" key="12">
    <source>
        <dbReference type="Pfam" id="PF07993"/>
    </source>
</evidence>
<name>A0A6P8Y1Z9_THRPL</name>
<dbReference type="FunFam" id="3.40.50.720:FF:000143">
    <property type="entry name" value="Fatty acyl-CoA reductase"/>
    <property type="match status" value="1"/>
</dbReference>
<feature type="domain" description="Fatty acyl-CoA reductase C-terminal" evidence="11">
    <location>
        <begin position="359"/>
        <end position="452"/>
    </location>
</feature>
<evidence type="ECO:0000256" key="6">
    <source>
        <dbReference type="ARBA" id="ARBA00022989"/>
    </source>
</evidence>
<keyword evidence="4 10" id="KW-0812">Transmembrane</keyword>
<dbReference type="Pfam" id="PF07993">
    <property type="entry name" value="NAD_binding_4"/>
    <property type="match status" value="1"/>
</dbReference>
<evidence type="ECO:0000259" key="11">
    <source>
        <dbReference type="Pfam" id="PF03015"/>
    </source>
</evidence>
<dbReference type="InParanoid" id="A0A6P8Y1Z9"/>
<dbReference type="InterPro" id="IPR013120">
    <property type="entry name" value="FAR_NAD-bd"/>
</dbReference>
<dbReference type="SUPFAM" id="SSF51735">
    <property type="entry name" value="NAD(P)-binding Rossmann-fold domains"/>
    <property type="match status" value="1"/>
</dbReference>
<evidence type="ECO:0000256" key="2">
    <source>
        <dbReference type="ARBA" id="ARBA00005928"/>
    </source>
</evidence>
<feature type="transmembrane region" description="Helical" evidence="10">
    <location>
        <begin position="468"/>
        <end position="489"/>
    </location>
</feature>
<dbReference type="GeneID" id="117638917"/>
<evidence type="ECO:0000256" key="7">
    <source>
        <dbReference type="ARBA" id="ARBA00023098"/>
    </source>
</evidence>
<feature type="transmembrane region" description="Helical" evidence="10">
    <location>
        <begin position="349"/>
        <end position="371"/>
    </location>
</feature>
<evidence type="ECO:0000313" key="14">
    <source>
        <dbReference type="RefSeq" id="XP_034230016.1"/>
    </source>
</evidence>
<keyword evidence="6 10" id="KW-1133">Transmembrane helix</keyword>
<dbReference type="InterPro" id="IPR036291">
    <property type="entry name" value="NAD(P)-bd_dom_sf"/>
</dbReference>
<dbReference type="Pfam" id="PF03015">
    <property type="entry name" value="Sterile"/>
    <property type="match status" value="1"/>
</dbReference>
<dbReference type="Gene3D" id="3.40.50.720">
    <property type="entry name" value="NAD(P)-binding Rossmann-like Domain"/>
    <property type="match status" value="1"/>
</dbReference>
<evidence type="ECO:0000256" key="8">
    <source>
        <dbReference type="ARBA" id="ARBA00023136"/>
    </source>
</evidence>
<keyword evidence="7 10" id="KW-0443">Lipid metabolism</keyword>
<accession>A0A6P8Y1Z9</accession>
<dbReference type="GO" id="GO:0035336">
    <property type="term" value="P:long-chain fatty-acyl-CoA metabolic process"/>
    <property type="evidence" value="ECO:0007669"/>
    <property type="project" value="TreeGrafter"/>
</dbReference>
<comment type="function">
    <text evidence="10">Catalyzes the reduction of fatty acyl-CoA to fatty alcohols.</text>
</comment>
<protein>
    <recommendedName>
        <fullName evidence="10">Fatty acyl-CoA reductase</fullName>
        <ecNumber evidence="10">1.2.1.84</ecNumber>
    </recommendedName>
</protein>
<dbReference type="RefSeq" id="XP_034230016.1">
    <property type="nucleotide sequence ID" value="XM_034374125.1"/>
</dbReference>
<keyword evidence="13" id="KW-1185">Reference proteome</keyword>
<dbReference type="PANTHER" id="PTHR11011">
    <property type="entry name" value="MALE STERILITY PROTEIN 2-RELATED"/>
    <property type="match status" value="1"/>
</dbReference>
<evidence type="ECO:0000256" key="5">
    <source>
        <dbReference type="ARBA" id="ARBA00022857"/>
    </source>
</evidence>
<comment type="subcellular location">
    <subcellularLocation>
        <location evidence="1">Membrane</location>
        <topology evidence="1">Multi-pass membrane protein</topology>
    </subcellularLocation>
</comment>
<gene>
    <name evidence="14" type="primary">LOC117638917</name>
</gene>
<dbReference type="OrthoDB" id="429813at2759"/>
<evidence type="ECO:0000313" key="13">
    <source>
        <dbReference type="Proteomes" id="UP000515158"/>
    </source>
</evidence>
<organism evidence="14">
    <name type="scientific">Thrips palmi</name>
    <name type="common">Melon thrips</name>
    <dbReference type="NCBI Taxonomy" id="161013"/>
    <lineage>
        <taxon>Eukaryota</taxon>
        <taxon>Metazoa</taxon>
        <taxon>Ecdysozoa</taxon>
        <taxon>Arthropoda</taxon>
        <taxon>Hexapoda</taxon>
        <taxon>Insecta</taxon>
        <taxon>Pterygota</taxon>
        <taxon>Neoptera</taxon>
        <taxon>Paraneoptera</taxon>
        <taxon>Thysanoptera</taxon>
        <taxon>Terebrantia</taxon>
        <taxon>Thripoidea</taxon>
        <taxon>Thripidae</taxon>
        <taxon>Thrips</taxon>
    </lineage>
</organism>
<evidence type="ECO:0000256" key="10">
    <source>
        <dbReference type="RuleBase" id="RU363097"/>
    </source>
</evidence>
<dbReference type="GO" id="GO:0102965">
    <property type="term" value="F:alcohol-forming long-chain fatty acyl-CoA reductase activity"/>
    <property type="evidence" value="ECO:0007669"/>
    <property type="project" value="UniProtKB-EC"/>
</dbReference>
<dbReference type="AlphaFoldDB" id="A0A6P8Y1Z9"/>
<comment type="similarity">
    <text evidence="2 10">Belongs to the fatty acyl-CoA reductase family.</text>
</comment>
<reference evidence="14" key="1">
    <citation type="submission" date="2025-08" db="UniProtKB">
        <authorList>
            <consortium name="RefSeq"/>
        </authorList>
    </citation>
    <scope>IDENTIFICATION</scope>
    <source>
        <tissue evidence="14">Total insect</tissue>
    </source>
</reference>
<dbReference type="InterPro" id="IPR026055">
    <property type="entry name" value="FAR"/>
</dbReference>
<dbReference type="Proteomes" id="UP000515158">
    <property type="component" value="Unplaced"/>
</dbReference>
<dbReference type="EC" id="1.2.1.84" evidence="10"/>